<reference evidence="1 2" key="2">
    <citation type="journal article" date="2017" name="Nature">
        <title>The Apostasia genome and the evolution of orchids.</title>
        <authorList>
            <person name="Zhang G.Q."/>
            <person name="Liu K.W."/>
            <person name="Li Z."/>
            <person name="Lohaus R."/>
            <person name="Hsiao Y.Y."/>
            <person name="Niu S.C."/>
            <person name="Wang J.Y."/>
            <person name="Lin Y.C."/>
            <person name="Xu Q."/>
            <person name="Chen L.J."/>
            <person name="Yoshida K."/>
            <person name="Fujiwara S."/>
            <person name="Wang Z.W."/>
            <person name="Zhang Y.Q."/>
            <person name="Mitsuda N."/>
            <person name="Wang M."/>
            <person name="Liu G.H."/>
            <person name="Pecoraro L."/>
            <person name="Huang H.X."/>
            <person name="Xiao X.J."/>
            <person name="Lin M."/>
            <person name="Wu X.Y."/>
            <person name="Wu W.L."/>
            <person name="Chen Y.Y."/>
            <person name="Chang S.B."/>
            <person name="Sakamoto S."/>
            <person name="Ohme-Takagi M."/>
            <person name="Yagi M."/>
            <person name="Zeng S.J."/>
            <person name="Shen C.Y."/>
            <person name="Yeh C.M."/>
            <person name="Luo Y.B."/>
            <person name="Tsai W.C."/>
            <person name="Van de Peer Y."/>
            <person name="Liu Z.J."/>
        </authorList>
    </citation>
    <scope>NUCLEOTIDE SEQUENCE [LARGE SCALE GENOMIC DNA]</scope>
    <source>
        <tissue evidence="1">The whole plant</tissue>
    </source>
</reference>
<accession>A0A2I0XIZ8</accession>
<gene>
    <name evidence="1" type="ORF">MA16_Dca027590</name>
</gene>
<evidence type="ECO:0000313" key="2">
    <source>
        <dbReference type="Proteomes" id="UP000233837"/>
    </source>
</evidence>
<organism evidence="1 2">
    <name type="scientific">Dendrobium catenatum</name>
    <dbReference type="NCBI Taxonomy" id="906689"/>
    <lineage>
        <taxon>Eukaryota</taxon>
        <taxon>Viridiplantae</taxon>
        <taxon>Streptophyta</taxon>
        <taxon>Embryophyta</taxon>
        <taxon>Tracheophyta</taxon>
        <taxon>Spermatophyta</taxon>
        <taxon>Magnoliopsida</taxon>
        <taxon>Liliopsida</taxon>
        <taxon>Asparagales</taxon>
        <taxon>Orchidaceae</taxon>
        <taxon>Epidendroideae</taxon>
        <taxon>Malaxideae</taxon>
        <taxon>Dendrobiinae</taxon>
        <taxon>Dendrobium</taxon>
    </lineage>
</organism>
<name>A0A2I0XIZ8_9ASPA</name>
<protein>
    <submittedName>
        <fullName evidence="1">Uncharacterized protein</fullName>
    </submittedName>
</protein>
<dbReference type="Proteomes" id="UP000233837">
    <property type="component" value="Unassembled WGS sequence"/>
</dbReference>
<evidence type="ECO:0000313" key="1">
    <source>
        <dbReference type="EMBL" id="PKU87878.1"/>
    </source>
</evidence>
<dbReference type="AlphaFoldDB" id="A0A2I0XIZ8"/>
<proteinExistence type="predicted"/>
<reference evidence="1 2" key="1">
    <citation type="journal article" date="2016" name="Sci. Rep.">
        <title>The Dendrobium catenatum Lindl. genome sequence provides insights into polysaccharide synthase, floral development and adaptive evolution.</title>
        <authorList>
            <person name="Zhang G.Q."/>
            <person name="Xu Q."/>
            <person name="Bian C."/>
            <person name="Tsai W.C."/>
            <person name="Yeh C.M."/>
            <person name="Liu K.W."/>
            <person name="Yoshida K."/>
            <person name="Zhang L.S."/>
            <person name="Chang S.B."/>
            <person name="Chen F."/>
            <person name="Shi Y."/>
            <person name="Su Y.Y."/>
            <person name="Zhang Y.Q."/>
            <person name="Chen L.J."/>
            <person name="Yin Y."/>
            <person name="Lin M."/>
            <person name="Huang H."/>
            <person name="Deng H."/>
            <person name="Wang Z.W."/>
            <person name="Zhu S.L."/>
            <person name="Zhao X."/>
            <person name="Deng C."/>
            <person name="Niu S.C."/>
            <person name="Huang J."/>
            <person name="Wang M."/>
            <person name="Liu G.H."/>
            <person name="Yang H.J."/>
            <person name="Xiao X.J."/>
            <person name="Hsiao Y.Y."/>
            <person name="Wu W.L."/>
            <person name="Chen Y.Y."/>
            <person name="Mitsuda N."/>
            <person name="Ohme-Takagi M."/>
            <person name="Luo Y.B."/>
            <person name="Van de Peer Y."/>
            <person name="Liu Z.J."/>
        </authorList>
    </citation>
    <scope>NUCLEOTIDE SEQUENCE [LARGE SCALE GENOMIC DNA]</scope>
    <source>
        <tissue evidence="1">The whole plant</tissue>
    </source>
</reference>
<dbReference type="EMBL" id="KZ501834">
    <property type="protein sequence ID" value="PKU87878.1"/>
    <property type="molecule type" value="Genomic_DNA"/>
</dbReference>
<keyword evidence="2" id="KW-1185">Reference proteome</keyword>
<dbReference type="SUPFAM" id="SSF52047">
    <property type="entry name" value="RNI-like"/>
    <property type="match status" value="1"/>
</dbReference>
<sequence>MPKAKWLESKFNGNDKYHAFPLLELLHITKLKALEDWFEAGVAAEDGCLFHCLIQLRVYGCPNITSLPLADEIARLAALRYLIMIICPNLISLGRYREVETTNNCHLMLSDLFISDPSVLLMEPLRSIASLKKLSIWSNDELFTFTNESEQWFMKVRSSLSEMNFLFLKSLQSLPSSLESLSSLKDLYIEDVPMFSKI</sequence>
<dbReference type="Gene3D" id="3.80.10.10">
    <property type="entry name" value="Ribonuclease Inhibitor"/>
    <property type="match status" value="1"/>
</dbReference>
<dbReference type="InterPro" id="IPR032675">
    <property type="entry name" value="LRR_dom_sf"/>
</dbReference>